<protein>
    <submittedName>
        <fullName evidence="2">Ornithine cyclodeaminase family protein</fullName>
    </submittedName>
</protein>
<dbReference type="GO" id="GO:0005737">
    <property type="term" value="C:cytoplasm"/>
    <property type="evidence" value="ECO:0007669"/>
    <property type="project" value="TreeGrafter"/>
</dbReference>
<dbReference type="InterPro" id="IPR036291">
    <property type="entry name" value="NAD(P)-bd_dom_sf"/>
</dbReference>
<reference evidence="2 3" key="1">
    <citation type="journal article" date="2019" name="Environ. Microbiol.">
        <title>Species interactions and distinct microbial communities in high Arctic permafrost affected cryosols are associated with the CH4 and CO2 gas fluxes.</title>
        <authorList>
            <person name="Altshuler I."/>
            <person name="Hamel J."/>
            <person name="Turney S."/>
            <person name="Magnuson E."/>
            <person name="Levesque R."/>
            <person name="Greer C."/>
            <person name="Whyte L.G."/>
        </authorList>
    </citation>
    <scope>NUCLEOTIDE SEQUENCE [LARGE SCALE GENOMIC DNA]</scope>
    <source>
        <strain evidence="2 3">S06.C</strain>
    </source>
</reference>
<dbReference type="GO" id="GO:0016491">
    <property type="term" value="F:oxidoreductase activity"/>
    <property type="evidence" value="ECO:0007669"/>
    <property type="project" value="UniProtKB-ARBA"/>
</dbReference>
<dbReference type="Proteomes" id="UP000319212">
    <property type="component" value="Unassembled WGS sequence"/>
</dbReference>
<evidence type="ECO:0000313" key="3">
    <source>
        <dbReference type="Proteomes" id="UP000319212"/>
    </source>
</evidence>
<dbReference type="Pfam" id="PF02423">
    <property type="entry name" value="OCD_Mu_crystall"/>
    <property type="match status" value="1"/>
</dbReference>
<dbReference type="RefSeq" id="WP_140843945.1">
    <property type="nucleotide sequence ID" value="NZ_RCZI01000005.1"/>
</dbReference>
<name>A0A502DL26_9BURK</name>
<proteinExistence type="inferred from homology"/>
<evidence type="ECO:0000313" key="2">
    <source>
        <dbReference type="EMBL" id="TPG25340.1"/>
    </source>
</evidence>
<comment type="similarity">
    <text evidence="1">Belongs to the ornithine cyclodeaminase/mu-crystallin family.</text>
</comment>
<dbReference type="FunFam" id="3.40.50.720:FF:000311">
    <property type="entry name" value="Ornithine cyclodeaminase"/>
    <property type="match status" value="1"/>
</dbReference>
<dbReference type="PANTHER" id="PTHR13812:SF19">
    <property type="entry name" value="KETIMINE REDUCTASE MU-CRYSTALLIN"/>
    <property type="match status" value="1"/>
</dbReference>
<gene>
    <name evidence="2" type="ORF">EAH82_17495</name>
</gene>
<sequence>MRFIDTQATRDALPFERLIPALRDLFATGCEVPLRHTHTLADSQGRSAGTLLIMPAWQPGAYLGIKTVGIFPGNAQRGLPGLHSTYLLFDAQTGVPLAQLDGNEITSRRTAAASALAASYLARADARHLLVVGAGRVAALLPAAYRAVRPVECVSVWARDAAQAELLAHQWRAEGIDARARLDLSAAASEADIVSCATLATAPVVQGAWLRPDSHLDLIGSFTPQMREADDACFGGGARLYVDTAEALQKSGELLGPMSRGVFTAEDVCATLTDLCSERATGGHSGVRRTVFKSVGTALEDLAAAALVFEAVPTAHRLDAAHA</sequence>
<dbReference type="EMBL" id="RCZI01000005">
    <property type="protein sequence ID" value="TPG25340.1"/>
    <property type="molecule type" value="Genomic_DNA"/>
</dbReference>
<dbReference type="InterPro" id="IPR023401">
    <property type="entry name" value="ODC_N"/>
</dbReference>
<dbReference type="SUPFAM" id="SSF51735">
    <property type="entry name" value="NAD(P)-binding Rossmann-fold domains"/>
    <property type="match status" value="1"/>
</dbReference>
<dbReference type="InterPro" id="IPR003462">
    <property type="entry name" value="ODC_Mu_crystall"/>
</dbReference>
<dbReference type="PANTHER" id="PTHR13812">
    <property type="entry name" value="KETIMINE REDUCTASE MU-CRYSTALLIN"/>
    <property type="match status" value="1"/>
</dbReference>
<dbReference type="OrthoDB" id="5293744at2"/>
<comment type="caution">
    <text evidence="2">The sequence shown here is derived from an EMBL/GenBank/DDBJ whole genome shotgun (WGS) entry which is preliminary data.</text>
</comment>
<dbReference type="GO" id="GO:0019752">
    <property type="term" value="P:carboxylic acid metabolic process"/>
    <property type="evidence" value="ECO:0007669"/>
    <property type="project" value="UniProtKB-ARBA"/>
</dbReference>
<organism evidence="2 3">
    <name type="scientific">Variovorax guangxiensis</name>
    <dbReference type="NCBI Taxonomy" id="1775474"/>
    <lineage>
        <taxon>Bacteria</taxon>
        <taxon>Pseudomonadati</taxon>
        <taxon>Pseudomonadota</taxon>
        <taxon>Betaproteobacteria</taxon>
        <taxon>Burkholderiales</taxon>
        <taxon>Comamonadaceae</taxon>
        <taxon>Variovorax</taxon>
    </lineage>
</organism>
<dbReference type="Gene3D" id="3.40.50.720">
    <property type="entry name" value="NAD(P)-binding Rossmann-like Domain"/>
    <property type="match status" value="1"/>
</dbReference>
<evidence type="ECO:0000256" key="1">
    <source>
        <dbReference type="ARBA" id="ARBA00008903"/>
    </source>
</evidence>
<dbReference type="PIRSF" id="PIRSF001439">
    <property type="entry name" value="CryM"/>
    <property type="match status" value="1"/>
</dbReference>
<accession>A0A502DL26</accession>
<dbReference type="NCBIfam" id="NF004793">
    <property type="entry name" value="PRK06141.1"/>
    <property type="match status" value="1"/>
</dbReference>
<dbReference type="AlphaFoldDB" id="A0A502DL26"/>
<dbReference type="Gene3D" id="3.30.1780.10">
    <property type="entry name" value="ornithine cyclodeaminase, domain 1"/>
    <property type="match status" value="1"/>
</dbReference>